<dbReference type="RefSeq" id="WP_377239772.1">
    <property type="nucleotide sequence ID" value="NZ_JBHLXP010000001.1"/>
</dbReference>
<dbReference type="InterPro" id="IPR006664">
    <property type="entry name" value="OMP_bac"/>
</dbReference>
<organism evidence="6 7">
    <name type="scientific">Rheinheimera tilapiae</name>
    <dbReference type="NCBI Taxonomy" id="875043"/>
    <lineage>
        <taxon>Bacteria</taxon>
        <taxon>Pseudomonadati</taxon>
        <taxon>Pseudomonadota</taxon>
        <taxon>Gammaproteobacteria</taxon>
        <taxon>Chromatiales</taxon>
        <taxon>Chromatiaceae</taxon>
        <taxon>Rheinheimera</taxon>
    </lineage>
</organism>
<evidence type="ECO:0000259" key="5">
    <source>
        <dbReference type="PROSITE" id="PS51123"/>
    </source>
</evidence>
<feature type="domain" description="OmpA-like" evidence="5">
    <location>
        <begin position="188"/>
        <end position="303"/>
    </location>
</feature>
<dbReference type="Gene3D" id="3.30.1330.60">
    <property type="entry name" value="OmpA-like domain"/>
    <property type="match status" value="1"/>
</dbReference>
<dbReference type="PRINTS" id="PR01021">
    <property type="entry name" value="OMPADOMAIN"/>
</dbReference>
<keyword evidence="2 3" id="KW-0472">Membrane</keyword>
<keyword evidence="7" id="KW-1185">Reference proteome</keyword>
<feature type="coiled-coil region" evidence="4">
    <location>
        <begin position="129"/>
        <end position="184"/>
    </location>
</feature>
<dbReference type="InterPro" id="IPR006665">
    <property type="entry name" value="OmpA-like"/>
</dbReference>
<evidence type="ECO:0000256" key="1">
    <source>
        <dbReference type="ARBA" id="ARBA00004442"/>
    </source>
</evidence>
<name>A0ABV6B7X6_9GAMM</name>
<dbReference type="Proteomes" id="UP001589813">
    <property type="component" value="Unassembled WGS sequence"/>
</dbReference>
<accession>A0ABV6B7X6</accession>
<comment type="caution">
    <text evidence="6">The sequence shown here is derived from an EMBL/GenBank/DDBJ whole genome shotgun (WGS) entry which is preliminary data.</text>
</comment>
<reference evidence="6 7" key="1">
    <citation type="submission" date="2024-09" db="EMBL/GenBank/DDBJ databases">
        <authorList>
            <person name="Sun Q."/>
            <person name="Mori K."/>
        </authorList>
    </citation>
    <scope>NUCLEOTIDE SEQUENCE [LARGE SCALE GENOMIC DNA]</scope>
    <source>
        <strain evidence="6 7">KCTC 23315</strain>
    </source>
</reference>
<comment type="subcellular location">
    <subcellularLocation>
        <location evidence="1">Cell outer membrane</location>
    </subcellularLocation>
</comment>
<dbReference type="EMBL" id="JBHLXP010000001">
    <property type="protein sequence ID" value="MFC0046981.1"/>
    <property type="molecule type" value="Genomic_DNA"/>
</dbReference>
<keyword evidence="4" id="KW-0175">Coiled coil</keyword>
<evidence type="ECO:0000256" key="4">
    <source>
        <dbReference type="SAM" id="Coils"/>
    </source>
</evidence>
<sequence>MNLPFVLTPLRRARQLCWYGLTLTVLTACSSAPKLASGITDVRAELSALQANQELAVLAPTAITQAEQAVRAAEQPVKDEALSSHLVFVADRKVNIAWAQAQSRYAEDQQKVLTKARDDARLDSRTREADLAQQDARNARTDAAAARQQTDVAQQQVLTAKADADNAAQLASELQAQIKLLNARQSERGWVVTLGDVLFDTGKANLKSATSQHLSDLASFLSKYPLRGAIIEGHTDSVGSSGYNQGLSQQRADSVRNFLLGRGIQSGRLSSQGKGEELPIAGNDSVGGRQQNRRVEVIITEPALAAR</sequence>
<dbReference type="CDD" id="cd07185">
    <property type="entry name" value="OmpA_C-like"/>
    <property type="match status" value="1"/>
</dbReference>
<dbReference type="PANTHER" id="PTHR30329">
    <property type="entry name" value="STATOR ELEMENT OF FLAGELLAR MOTOR COMPLEX"/>
    <property type="match status" value="1"/>
</dbReference>
<dbReference type="Pfam" id="PF00691">
    <property type="entry name" value="OmpA"/>
    <property type="match status" value="1"/>
</dbReference>
<dbReference type="InterPro" id="IPR050330">
    <property type="entry name" value="Bact_OuterMem_StrucFunc"/>
</dbReference>
<evidence type="ECO:0000313" key="6">
    <source>
        <dbReference type="EMBL" id="MFC0046981.1"/>
    </source>
</evidence>
<dbReference type="InterPro" id="IPR006690">
    <property type="entry name" value="OMPA-like_CS"/>
</dbReference>
<proteinExistence type="predicted"/>
<dbReference type="PANTHER" id="PTHR30329:SF20">
    <property type="entry name" value="EXPORTED PROTEIN"/>
    <property type="match status" value="1"/>
</dbReference>
<evidence type="ECO:0000313" key="7">
    <source>
        <dbReference type="Proteomes" id="UP001589813"/>
    </source>
</evidence>
<protein>
    <submittedName>
        <fullName evidence="6">OmpA family protein</fullName>
    </submittedName>
</protein>
<gene>
    <name evidence="6" type="ORF">ACFFJP_01595</name>
</gene>
<evidence type="ECO:0000256" key="2">
    <source>
        <dbReference type="ARBA" id="ARBA00023136"/>
    </source>
</evidence>
<evidence type="ECO:0000256" key="3">
    <source>
        <dbReference type="PROSITE-ProRule" id="PRU00473"/>
    </source>
</evidence>
<dbReference type="SUPFAM" id="SSF103088">
    <property type="entry name" value="OmpA-like"/>
    <property type="match status" value="1"/>
</dbReference>
<dbReference type="PROSITE" id="PS51123">
    <property type="entry name" value="OMPA_2"/>
    <property type="match status" value="1"/>
</dbReference>
<dbReference type="PRINTS" id="PR01023">
    <property type="entry name" value="NAFLGMOTY"/>
</dbReference>
<dbReference type="PROSITE" id="PS01068">
    <property type="entry name" value="OMPA_1"/>
    <property type="match status" value="1"/>
</dbReference>
<dbReference type="InterPro" id="IPR036737">
    <property type="entry name" value="OmpA-like_sf"/>
</dbReference>